<comment type="caution">
    <text evidence="3">The sequence shown here is derived from an EMBL/GenBank/DDBJ whole genome shotgun (WGS) entry which is preliminary data.</text>
</comment>
<reference evidence="3" key="1">
    <citation type="submission" date="2013-08" db="EMBL/GenBank/DDBJ databases">
        <authorList>
            <person name="Mendez C."/>
            <person name="Richter M."/>
            <person name="Ferrer M."/>
            <person name="Sanchez J."/>
        </authorList>
    </citation>
    <scope>NUCLEOTIDE SEQUENCE</scope>
</reference>
<dbReference type="GO" id="GO:0032153">
    <property type="term" value="C:cell division site"/>
    <property type="evidence" value="ECO:0007669"/>
    <property type="project" value="TreeGrafter"/>
</dbReference>
<dbReference type="GO" id="GO:0005524">
    <property type="term" value="F:ATP binding"/>
    <property type="evidence" value="ECO:0007669"/>
    <property type="project" value="UniProtKB-KW"/>
</dbReference>
<feature type="non-terminal residue" evidence="3">
    <location>
        <position position="114"/>
    </location>
</feature>
<dbReference type="GO" id="GO:0051301">
    <property type="term" value="P:cell division"/>
    <property type="evidence" value="ECO:0007669"/>
    <property type="project" value="TreeGrafter"/>
</dbReference>
<evidence type="ECO:0000256" key="1">
    <source>
        <dbReference type="ARBA" id="ARBA00022741"/>
    </source>
</evidence>
<dbReference type="Pfam" id="PF03969">
    <property type="entry name" value="AFG1_ATPase"/>
    <property type="match status" value="1"/>
</dbReference>
<evidence type="ECO:0000313" key="3">
    <source>
        <dbReference type="EMBL" id="EQD56841.1"/>
    </source>
</evidence>
<evidence type="ECO:0000256" key="2">
    <source>
        <dbReference type="ARBA" id="ARBA00022840"/>
    </source>
</evidence>
<proteinExistence type="predicted"/>
<reference evidence="3" key="2">
    <citation type="journal article" date="2014" name="ISME J.">
        <title>Microbial stratification in low pH oxic and suboxic macroscopic growths along an acid mine drainage.</title>
        <authorList>
            <person name="Mendez-Garcia C."/>
            <person name="Mesa V."/>
            <person name="Sprenger R.R."/>
            <person name="Richter M."/>
            <person name="Diez M.S."/>
            <person name="Solano J."/>
            <person name="Bargiela R."/>
            <person name="Golyshina O.V."/>
            <person name="Manteca A."/>
            <person name="Ramos J.L."/>
            <person name="Gallego J.R."/>
            <person name="Llorente I."/>
            <person name="Martins Dos Santos V.A."/>
            <person name="Jensen O.N."/>
            <person name="Pelaez A.I."/>
            <person name="Sanchez J."/>
            <person name="Ferrer M."/>
        </authorList>
    </citation>
    <scope>NUCLEOTIDE SEQUENCE</scope>
</reference>
<dbReference type="GO" id="GO:0016887">
    <property type="term" value="F:ATP hydrolysis activity"/>
    <property type="evidence" value="ECO:0007669"/>
    <property type="project" value="InterPro"/>
</dbReference>
<dbReference type="InterPro" id="IPR027417">
    <property type="entry name" value="P-loop_NTPase"/>
</dbReference>
<dbReference type="InterPro" id="IPR005654">
    <property type="entry name" value="ATPase_AFG1-like"/>
</dbReference>
<keyword evidence="2" id="KW-0067">ATP-binding</keyword>
<organism evidence="3">
    <name type="scientific">mine drainage metagenome</name>
    <dbReference type="NCBI Taxonomy" id="410659"/>
    <lineage>
        <taxon>unclassified sequences</taxon>
        <taxon>metagenomes</taxon>
        <taxon>ecological metagenomes</taxon>
    </lineage>
</organism>
<dbReference type="GO" id="GO:0005737">
    <property type="term" value="C:cytoplasm"/>
    <property type="evidence" value="ECO:0007669"/>
    <property type="project" value="TreeGrafter"/>
</dbReference>
<protein>
    <submittedName>
        <fullName evidence="3">ATPase, AFG1-like protein</fullName>
    </submittedName>
</protein>
<keyword evidence="1" id="KW-0547">Nucleotide-binding</keyword>
<dbReference type="Gene3D" id="3.40.50.300">
    <property type="entry name" value="P-loop containing nucleotide triphosphate hydrolases"/>
    <property type="match status" value="1"/>
</dbReference>
<dbReference type="PANTHER" id="PTHR12169:SF6">
    <property type="entry name" value="AFG1-LIKE ATPASE"/>
    <property type="match status" value="1"/>
</dbReference>
<name>T1A836_9ZZZZ</name>
<dbReference type="EMBL" id="AUZZ01003490">
    <property type="protein sequence ID" value="EQD56841.1"/>
    <property type="molecule type" value="Genomic_DNA"/>
</dbReference>
<dbReference type="AlphaFoldDB" id="T1A836"/>
<gene>
    <name evidence="3" type="ORF">B2A_05084</name>
</gene>
<accession>T1A836</accession>
<sequence>MDRSAVPTLHELYERQLRARGYSADAAQLKAIDCLEDLRARLAAGGRAAAHPLAARLLRPLSARVSRPQRGLYLWGPVGRGKTWLMDLFFQSLPFPERRRRHFHRFMHDVHAEL</sequence>
<dbReference type="PANTHER" id="PTHR12169">
    <property type="entry name" value="ATPASE N2B"/>
    <property type="match status" value="1"/>
</dbReference>